<gene>
    <name evidence="2" type="ORF">Clacol_005583</name>
</gene>
<keyword evidence="3" id="KW-1185">Reference proteome</keyword>
<organism evidence="2 3">
    <name type="scientific">Clathrus columnatus</name>
    <dbReference type="NCBI Taxonomy" id="1419009"/>
    <lineage>
        <taxon>Eukaryota</taxon>
        <taxon>Fungi</taxon>
        <taxon>Dikarya</taxon>
        <taxon>Basidiomycota</taxon>
        <taxon>Agaricomycotina</taxon>
        <taxon>Agaricomycetes</taxon>
        <taxon>Phallomycetidae</taxon>
        <taxon>Phallales</taxon>
        <taxon>Clathraceae</taxon>
        <taxon>Clathrus</taxon>
    </lineage>
</organism>
<dbReference type="Proteomes" id="UP001050691">
    <property type="component" value="Unassembled WGS sequence"/>
</dbReference>
<reference evidence="2" key="1">
    <citation type="submission" date="2021-10" db="EMBL/GenBank/DDBJ databases">
        <title>De novo Genome Assembly of Clathrus columnatus (Basidiomycota, Fungi) Using Illumina and Nanopore Sequence Data.</title>
        <authorList>
            <person name="Ogiso-Tanaka E."/>
            <person name="Itagaki H."/>
            <person name="Hosoya T."/>
            <person name="Hosaka K."/>
        </authorList>
    </citation>
    <scope>NUCLEOTIDE SEQUENCE</scope>
    <source>
        <strain evidence="2">MO-923</strain>
    </source>
</reference>
<accession>A0AAV5AEE5</accession>
<feature type="region of interest" description="Disordered" evidence="1">
    <location>
        <begin position="132"/>
        <end position="172"/>
    </location>
</feature>
<dbReference type="AlphaFoldDB" id="A0AAV5AEE5"/>
<evidence type="ECO:0000313" key="2">
    <source>
        <dbReference type="EMBL" id="GJJ11351.1"/>
    </source>
</evidence>
<feature type="region of interest" description="Disordered" evidence="1">
    <location>
        <begin position="310"/>
        <end position="451"/>
    </location>
</feature>
<dbReference type="EMBL" id="BPWL01000006">
    <property type="protein sequence ID" value="GJJ11351.1"/>
    <property type="molecule type" value="Genomic_DNA"/>
</dbReference>
<feature type="compositionally biased region" description="Pro residues" evidence="1">
    <location>
        <begin position="152"/>
        <end position="168"/>
    </location>
</feature>
<proteinExistence type="predicted"/>
<feature type="region of interest" description="Disordered" evidence="1">
    <location>
        <begin position="280"/>
        <end position="299"/>
    </location>
</feature>
<comment type="caution">
    <text evidence="2">The sequence shown here is derived from an EMBL/GenBank/DDBJ whole genome shotgun (WGS) entry which is preliminary data.</text>
</comment>
<evidence type="ECO:0000313" key="3">
    <source>
        <dbReference type="Proteomes" id="UP001050691"/>
    </source>
</evidence>
<feature type="compositionally biased region" description="Basic residues" evidence="1">
    <location>
        <begin position="331"/>
        <end position="340"/>
    </location>
</feature>
<feature type="compositionally biased region" description="Polar residues" evidence="1">
    <location>
        <begin position="376"/>
        <end position="385"/>
    </location>
</feature>
<name>A0AAV5AEE5_9AGAM</name>
<feature type="compositionally biased region" description="Low complexity" evidence="1">
    <location>
        <begin position="431"/>
        <end position="440"/>
    </location>
</feature>
<protein>
    <submittedName>
        <fullName evidence="2">Uncharacterized protein</fullName>
    </submittedName>
</protein>
<feature type="compositionally biased region" description="Basic residues" evidence="1">
    <location>
        <begin position="356"/>
        <end position="365"/>
    </location>
</feature>
<sequence>MALDQNLFTLKLEPSKSFPNGIDLVEPSGVVHYRKTWVPNDKEAYCFSLRDPLSENQFDWKREECYMIRKPDPPVLVAVTKEPPGKLKTSTVQILDYNINRFDIKDRKGLEIAILTSLLTFSDYSEQLKIKPSGNNLLPQPPVTQPLSRSQPPTPSSSSSPPPPPPKPVGWGEDQIAILQAKEQRDVNEIVIGDVGVLDDYVRHCVSLLSDETLLYITLRSQSAGNVSKVVQVAEATKRLWYKTSGYDEELFQYIDTTLNDNDSGNKKGKGLRVIKLDDPPVASTSAHPITPYEPPSSLTIHLSKISMPELEPRRGKNHPKSVKKEPSPERKRHRGHKHHVSELASGSPRTANHNTKGKSHHHSHASQDIGFLRSPSPSSNSYTIKHSPTTSAHSSSHRTDSKIPSSSSNSKHSRPLPISDHPSSHRPNLKISSSSTSKPSKIHSRPLPTS</sequence>
<evidence type="ECO:0000256" key="1">
    <source>
        <dbReference type="SAM" id="MobiDB-lite"/>
    </source>
</evidence>